<evidence type="ECO:0000313" key="4">
    <source>
        <dbReference type="Proteomes" id="UP000832041"/>
    </source>
</evidence>
<evidence type="ECO:0000256" key="1">
    <source>
        <dbReference type="SAM" id="MobiDB-lite"/>
    </source>
</evidence>
<name>A0ABY4L362_THEAE</name>
<dbReference type="EMBL" id="CP051627">
    <property type="protein sequence ID" value="UPT21774.1"/>
    <property type="molecule type" value="Genomic_DNA"/>
</dbReference>
<feature type="region of interest" description="Disordered" evidence="1">
    <location>
        <begin position="210"/>
        <end position="253"/>
    </location>
</feature>
<feature type="transmembrane region" description="Helical" evidence="2">
    <location>
        <begin position="12"/>
        <end position="35"/>
    </location>
</feature>
<proteinExistence type="predicted"/>
<feature type="compositionally biased region" description="Basic and acidic residues" evidence="1">
    <location>
        <begin position="243"/>
        <end position="253"/>
    </location>
</feature>
<keyword evidence="2" id="KW-0472">Membrane</keyword>
<dbReference type="RefSeq" id="WP_248590260.1">
    <property type="nucleotide sequence ID" value="NZ_BAABEB010000004.1"/>
</dbReference>
<protein>
    <submittedName>
        <fullName evidence="3">Uncharacterized protein</fullName>
    </submittedName>
</protein>
<organism evidence="3 4">
    <name type="scientific">Thermobifida alba</name>
    <name type="common">Thermomonospora alba</name>
    <dbReference type="NCBI Taxonomy" id="53522"/>
    <lineage>
        <taxon>Bacteria</taxon>
        <taxon>Bacillati</taxon>
        <taxon>Actinomycetota</taxon>
        <taxon>Actinomycetes</taxon>
        <taxon>Streptosporangiales</taxon>
        <taxon>Nocardiopsidaceae</taxon>
        <taxon>Thermobifida</taxon>
    </lineage>
</organism>
<gene>
    <name evidence="3" type="ORF">FOF52_13105</name>
</gene>
<keyword evidence="2" id="KW-0812">Transmembrane</keyword>
<evidence type="ECO:0000256" key="2">
    <source>
        <dbReference type="SAM" id="Phobius"/>
    </source>
</evidence>
<keyword evidence="4" id="KW-1185">Reference proteome</keyword>
<feature type="compositionally biased region" description="Basic and acidic residues" evidence="1">
    <location>
        <begin position="136"/>
        <end position="149"/>
    </location>
</feature>
<reference evidence="3 4" key="1">
    <citation type="submission" date="2020-04" db="EMBL/GenBank/DDBJ databases">
        <title>Thermobifida alba genome sequencing and assembly.</title>
        <authorList>
            <person name="Luzics S."/>
            <person name="Horvath B."/>
            <person name="Nagy I."/>
            <person name="Toth A."/>
            <person name="Nagy I."/>
            <person name="Kukolya J."/>
        </authorList>
    </citation>
    <scope>NUCLEOTIDE SEQUENCE [LARGE SCALE GENOMIC DNA]</scope>
    <source>
        <strain evidence="3 4">DSM 43795</strain>
    </source>
</reference>
<evidence type="ECO:0000313" key="3">
    <source>
        <dbReference type="EMBL" id="UPT21774.1"/>
    </source>
</evidence>
<dbReference type="Proteomes" id="UP000832041">
    <property type="component" value="Chromosome"/>
</dbReference>
<accession>A0ABY4L362</accession>
<feature type="region of interest" description="Disordered" evidence="1">
    <location>
        <begin position="136"/>
        <end position="167"/>
    </location>
</feature>
<keyword evidence="2" id="KW-1133">Transmembrane helix</keyword>
<sequence length="253" mass="28302">MPPIGPLLNALGLSGSVVATGVVVVVALAVASAGWKLRLKQRDKMLRTFYETGEVPQKRGLLRFWRKTPRTSLPGVQGPLPVPLTIDDLRTGKAFEPNTFVPTRVEEEFNRLVAQQKAALEGTNILLQKSKAEKADLSRRKDALDRESGPFEENTERAANLSKEASANEARLRSLETELRGLQTALAAIIKDDPRAQEFTEAWKKDIREELQGDETKFSVTEALKRARQRQQGGTRRPRRSQQKQDPKQGRGR</sequence>